<protein>
    <submittedName>
        <fullName evidence="2">Trypsin-like peptidase domain-containing protein</fullName>
    </submittedName>
</protein>
<organism evidence="2 3">
    <name type="scientific">Steroidobacter gossypii</name>
    <dbReference type="NCBI Taxonomy" id="2805490"/>
    <lineage>
        <taxon>Bacteria</taxon>
        <taxon>Pseudomonadati</taxon>
        <taxon>Pseudomonadota</taxon>
        <taxon>Gammaproteobacteria</taxon>
        <taxon>Steroidobacterales</taxon>
        <taxon>Steroidobacteraceae</taxon>
        <taxon>Steroidobacter</taxon>
    </lineage>
</organism>
<evidence type="ECO:0000313" key="3">
    <source>
        <dbReference type="Proteomes" id="UP000661077"/>
    </source>
</evidence>
<dbReference type="RefSeq" id="WP_203166653.1">
    <property type="nucleotide sequence ID" value="NZ_JAEVLS010000002.1"/>
</dbReference>
<dbReference type="Gene3D" id="2.40.10.10">
    <property type="entry name" value="Trypsin-like serine proteases"/>
    <property type="match status" value="2"/>
</dbReference>
<dbReference type="InterPro" id="IPR009003">
    <property type="entry name" value="Peptidase_S1_PA"/>
</dbReference>
<dbReference type="Pfam" id="PF19955">
    <property type="entry name" value="EAD1"/>
    <property type="match status" value="1"/>
</dbReference>
<dbReference type="EMBL" id="JAEVLS010000002">
    <property type="protein sequence ID" value="MBM0104659.1"/>
    <property type="molecule type" value="Genomic_DNA"/>
</dbReference>
<sequence length="365" mass="39488">MALDLNELSGPQRRIVRDAFLAAFTAQTLDQLLQDELDLQPLATLVPAASFEAMVFNLINLSKREGWTDRLIAAAERTSNNARVRGLRASLETAAIVDVAALEQRVTAVAPASGGLERLVRVDGGFADWGLWIEKMTDIGRRICRIQYPDNLKMAGGTGFLVARDLVLTNYHVIERHAQAQQDPADIACLFDFAVGSAAPVAVKLAAAPKWLVDWSPYSPHDPGDAGGVPDPDHLDYALLRLQRAIGEGNVAGQPRGWIQIDSGRARPAAKSILFIGQHPQLEPLKLAIGAVLEPNGNGTRLLYDTNTERGSSGSPGLDAGLHAVVLHHAGDPDYSRLLGRYNQGIPLDLIVQRMAARGVPKFWT</sequence>
<dbReference type="PANTHER" id="PTHR14389">
    <property type="entry name" value="SI:CH1073-475A24.1"/>
    <property type="match status" value="1"/>
</dbReference>
<evidence type="ECO:0000259" key="1">
    <source>
        <dbReference type="Pfam" id="PF19955"/>
    </source>
</evidence>
<reference evidence="2 3" key="1">
    <citation type="journal article" date="2021" name="Int. J. Syst. Evol. Microbiol.">
        <title>Steroidobacter gossypii sp. nov., isolated from soil of cotton cropping field.</title>
        <authorList>
            <person name="Huang R."/>
            <person name="Yang S."/>
            <person name="Zhen C."/>
            <person name="Liu W."/>
        </authorList>
    </citation>
    <scope>NUCLEOTIDE SEQUENCE [LARGE SCALE GENOMIC DNA]</scope>
    <source>
        <strain evidence="2 3">S1-65</strain>
    </source>
</reference>
<dbReference type="PANTHER" id="PTHR14389:SF3">
    <property type="entry name" value="PROTEIN FAM111A-LIKE"/>
    <property type="match status" value="1"/>
</dbReference>
<evidence type="ECO:0000313" key="2">
    <source>
        <dbReference type="EMBL" id="MBM0104659.1"/>
    </source>
</evidence>
<dbReference type="InterPro" id="IPR043504">
    <property type="entry name" value="Peptidase_S1_PA_chymotrypsin"/>
</dbReference>
<proteinExistence type="predicted"/>
<keyword evidence="3" id="KW-1185">Reference proteome</keyword>
<gene>
    <name evidence="2" type="ORF">JM946_07870</name>
</gene>
<dbReference type="Proteomes" id="UP000661077">
    <property type="component" value="Unassembled WGS sequence"/>
</dbReference>
<dbReference type="SUPFAM" id="SSF50494">
    <property type="entry name" value="Trypsin-like serine proteases"/>
    <property type="match status" value="1"/>
</dbReference>
<name>A0ABS1WUK4_9GAMM</name>
<feature type="domain" description="Effector-associated" evidence="1">
    <location>
        <begin position="7"/>
        <end position="90"/>
    </location>
</feature>
<dbReference type="InterPro" id="IPR045430">
    <property type="entry name" value="EAD1"/>
</dbReference>
<accession>A0ABS1WUK4</accession>
<dbReference type="Pfam" id="PF13365">
    <property type="entry name" value="Trypsin_2"/>
    <property type="match status" value="1"/>
</dbReference>
<comment type="caution">
    <text evidence="2">The sequence shown here is derived from an EMBL/GenBank/DDBJ whole genome shotgun (WGS) entry which is preliminary data.</text>
</comment>